<dbReference type="PANTHER" id="PTHR11452:SF83">
    <property type="entry name" value="ALPHA-GALACTOSIDASE"/>
    <property type="match status" value="1"/>
</dbReference>
<dbReference type="InterPro" id="IPR035373">
    <property type="entry name" value="Melibiase/NAGA_C"/>
</dbReference>
<keyword evidence="7" id="KW-0325">Glycoprotein</keyword>
<name>A0AAN9G6G0_9CAEN</name>
<keyword evidence="14" id="KW-1185">Reference proteome</keyword>
<dbReference type="Proteomes" id="UP001374579">
    <property type="component" value="Unassembled WGS sequence"/>
</dbReference>
<evidence type="ECO:0000256" key="1">
    <source>
        <dbReference type="ARBA" id="ARBA00004371"/>
    </source>
</evidence>
<dbReference type="SUPFAM" id="SSF51011">
    <property type="entry name" value="Glycosyl hydrolase domain"/>
    <property type="match status" value="1"/>
</dbReference>
<dbReference type="InterPro" id="IPR002241">
    <property type="entry name" value="Glyco_hydro_27"/>
</dbReference>
<dbReference type="InterPro" id="IPR017853">
    <property type="entry name" value="GH"/>
</dbReference>
<dbReference type="EMBL" id="JBAMIC010000013">
    <property type="protein sequence ID" value="KAK7097248.1"/>
    <property type="molecule type" value="Genomic_DNA"/>
</dbReference>
<proteinExistence type="inferred from homology"/>
<reference evidence="13 14" key="1">
    <citation type="submission" date="2024-02" db="EMBL/GenBank/DDBJ databases">
        <title>Chromosome-scale genome assembly of the rough periwinkle Littorina saxatilis.</title>
        <authorList>
            <person name="De Jode A."/>
            <person name="Faria R."/>
            <person name="Formenti G."/>
            <person name="Sims Y."/>
            <person name="Smith T.P."/>
            <person name="Tracey A."/>
            <person name="Wood J.M.D."/>
            <person name="Zagrodzka Z.B."/>
            <person name="Johannesson K."/>
            <person name="Butlin R.K."/>
            <person name="Leder E.H."/>
        </authorList>
    </citation>
    <scope>NUCLEOTIDE SEQUENCE [LARGE SCALE GENOMIC DNA]</scope>
    <source>
        <strain evidence="13">Snail1</strain>
        <tissue evidence="13">Muscle</tissue>
    </source>
</reference>
<evidence type="ECO:0000256" key="8">
    <source>
        <dbReference type="ARBA" id="ARBA00023228"/>
    </source>
</evidence>
<evidence type="ECO:0000256" key="9">
    <source>
        <dbReference type="ARBA" id="ARBA00023295"/>
    </source>
</evidence>
<dbReference type="PANTHER" id="PTHR11452">
    <property type="entry name" value="ALPHA-GALACTOSIDASE/ALPHA-N-ACETYLGALACTOSAMINIDASE"/>
    <property type="match status" value="1"/>
</dbReference>
<dbReference type="GO" id="GO:0004557">
    <property type="term" value="F:alpha-galactosidase activity"/>
    <property type="evidence" value="ECO:0007669"/>
    <property type="project" value="TreeGrafter"/>
</dbReference>
<evidence type="ECO:0000313" key="14">
    <source>
        <dbReference type="Proteomes" id="UP001374579"/>
    </source>
</evidence>
<comment type="subcellular location">
    <subcellularLocation>
        <location evidence="1">Lysosome</location>
    </subcellularLocation>
</comment>
<sequence>MDRRLMKWAMVSLTLVQTIQALDNGLARTPPMGWLDWERFRCNVDCVNDPDNCISEKLFMQMADIIVAEGYKDVGYEYVCIDDCWLAESRDEHGRLMADPERFPSGIKALADYMHTRGLKLGIYEDFGQTTCDKYPGSEFFLQQDAQTFADWGVDLLKLDACNLNAADNDYGFPIMSFYLNQTGRPILFSCDWAVYQYYDNMSIDYAAVAKYCNIWRNYHDMQDSWDSVMNTVEYFGTNQGGFQQHVGPGSFSDPDMLIVGDFGLSYDQQRVHMGMWAMLAAPLIMSNDLRHIDPKSKALLQNRRVLAINQDPLGHPATRVTPQGFNSQTLSLWTKPLIKPQGSFAVAIVNKDIQGTPTRFSIRLADLNLSNNSGYNLTEVFDGLAMGVYSISKPINISVNPTGIVLFQAVPV</sequence>
<dbReference type="Gene3D" id="3.20.20.70">
    <property type="entry name" value="Aldolase class I"/>
    <property type="match status" value="1"/>
</dbReference>
<dbReference type="PRINTS" id="PR00740">
    <property type="entry name" value="GLHYDRLASE27"/>
</dbReference>
<dbReference type="InterPro" id="IPR013780">
    <property type="entry name" value="Glyco_hydro_b"/>
</dbReference>
<evidence type="ECO:0000256" key="11">
    <source>
        <dbReference type="SAM" id="SignalP"/>
    </source>
</evidence>
<dbReference type="Pfam" id="PF16499">
    <property type="entry name" value="Melibiase_2"/>
    <property type="match status" value="1"/>
</dbReference>
<dbReference type="FunFam" id="3.20.20.70:FF:000070">
    <property type="entry name" value="Alpha-galactosidase"/>
    <property type="match status" value="1"/>
</dbReference>
<keyword evidence="4 10" id="KW-0378">Hydrolase</keyword>
<dbReference type="CDD" id="cd14792">
    <property type="entry name" value="GH27"/>
    <property type="match status" value="1"/>
</dbReference>
<comment type="caution">
    <text evidence="13">The sequence shown here is derived from an EMBL/GenBank/DDBJ whole genome shotgun (WGS) entry which is preliminary data.</text>
</comment>
<keyword evidence="6 10" id="KW-1015">Disulfide bond</keyword>
<dbReference type="GO" id="GO:0005764">
    <property type="term" value="C:lysosome"/>
    <property type="evidence" value="ECO:0007669"/>
    <property type="project" value="UniProtKB-SubCell"/>
</dbReference>
<dbReference type="PROSITE" id="PS00512">
    <property type="entry name" value="ALPHA_GALACTOSIDASE"/>
    <property type="match status" value="1"/>
</dbReference>
<dbReference type="InterPro" id="IPR000111">
    <property type="entry name" value="Glyco_hydro_27/36_CS"/>
</dbReference>
<evidence type="ECO:0000256" key="5">
    <source>
        <dbReference type="ARBA" id="ARBA00023098"/>
    </source>
</evidence>
<dbReference type="GO" id="GO:0019377">
    <property type="term" value="P:glycolipid catabolic process"/>
    <property type="evidence" value="ECO:0007669"/>
    <property type="project" value="UniProtKB-ARBA"/>
</dbReference>
<dbReference type="Pfam" id="PF17450">
    <property type="entry name" value="Melibiase_2_C"/>
    <property type="match status" value="1"/>
</dbReference>
<evidence type="ECO:0000256" key="10">
    <source>
        <dbReference type="RuleBase" id="RU361168"/>
    </source>
</evidence>
<evidence type="ECO:0000256" key="3">
    <source>
        <dbReference type="ARBA" id="ARBA00011738"/>
    </source>
</evidence>
<comment type="subunit">
    <text evidence="3 10">Homodimer.</text>
</comment>
<dbReference type="AlphaFoldDB" id="A0AAN9G6G0"/>
<protein>
    <recommendedName>
        <fullName evidence="10">Alpha-galactosidase</fullName>
        <ecNumber evidence="10">3.2.1.-</ecNumber>
    </recommendedName>
</protein>
<dbReference type="EC" id="3.2.1.-" evidence="10"/>
<accession>A0AAN9G6G0</accession>
<dbReference type="InterPro" id="IPR013785">
    <property type="entry name" value="Aldolase_TIM"/>
</dbReference>
<keyword evidence="8" id="KW-0458">Lysosome</keyword>
<feature type="chain" id="PRO_5042962260" description="Alpha-galactosidase" evidence="11">
    <location>
        <begin position="22"/>
        <end position="413"/>
    </location>
</feature>
<keyword evidence="11" id="KW-0732">Signal</keyword>
<dbReference type="GO" id="GO:0016020">
    <property type="term" value="C:membrane"/>
    <property type="evidence" value="ECO:0007669"/>
    <property type="project" value="GOC"/>
</dbReference>
<comment type="similarity">
    <text evidence="2 10">Belongs to the glycosyl hydrolase 27 family.</text>
</comment>
<dbReference type="GO" id="GO:0009311">
    <property type="term" value="P:oligosaccharide metabolic process"/>
    <property type="evidence" value="ECO:0007669"/>
    <property type="project" value="TreeGrafter"/>
</dbReference>
<keyword evidence="5" id="KW-0443">Lipid metabolism</keyword>
<dbReference type="Gene3D" id="2.60.40.1180">
    <property type="entry name" value="Golgi alpha-mannosidase II"/>
    <property type="match status" value="1"/>
</dbReference>
<evidence type="ECO:0000313" key="13">
    <source>
        <dbReference type="EMBL" id="KAK7097248.1"/>
    </source>
</evidence>
<evidence type="ECO:0000259" key="12">
    <source>
        <dbReference type="Pfam" id="PF17450"/>
    </source>
</evidence>
<evidence type="ECO:0000256" key="4">
    <source>
        <dbReference type="ARBA" id="ARBA00022801"/>
    </source>
</evidence>
<dbReference type="GO" id="GO:0016139">
    <property type="term" value="P:glycoside catabolic process"/>
    <property type="evidence" value="ECO:0007669"/>
    <property type="project" value="TreeGrafter"/>
</dbReference>
<feature type="domain" description="Alpha galactosidase A C-terminal" evidence="12">
    <location>
        <begin position="330"/>
        <end position="404"/>
    </location>
</feature>
<evidence type="ECO:0000256" key="2">
    <source>
        <dbReference type="ARBA" id="ARBA00009743"/>
    </source>
</evidence>
<evidence type="ECO:0000256" key="6">
    <source>
        <dbReference type="ARBA" id="ARBA00023157"/>
    </source>
</evidence>
<organism evidence="13 14">
    <name type="scientific">Littorina saxatilis</name>
    <dbReference type="NCBI Taxonomy" id="31220"/>
    <lineage>
        <taxon>Eukaryota</taxon>
        <taxon>Metazoa</taxon>
        <taxon>Spiralia</taxon>
        <taxon>Lophotrochozoa</taxon>
        <taxon>Mollusca</taxon>
        <taxon>Gastropoda</taxon>
        <taxon>Caenogastropoda</taxon>
        <taxon>Littorinimorpha</taxon>
        <taxon>Littorinoidea</taxon>
        <taxon>Littorinidae</taxon>
        <taxon>Littorina</taxon>
    </lineage>
</organism>
<gene>
    <name evidence="13" type="ORF">V1264_004256</name>
</gene>
<keyword evidence="9 10" id="KW-0326">Glycosidase</keyword>
<dbReference type="SUPFAM" id="SSF51445">
    <property type="entry name" value="(Trans)glycosidases"/>
    <property type="match status" value="1"/>
</dbReference>
<feature type="signal peptide" evidence="11">
    <location>
        <begin position="1"/>
        <end position="21"/>
    </location>
</feature>
<evidence type="ECO:0000256" key="7">
    <source>
        <dbReference type="ARBA" id="ARBA00023180"/>
    </source>
</evidence>